<feature type="chain" id="PRO_5045447640" description="EF-hand domain-containing protein" evidence="1">
    <location>
        <begin position="23"/>
        <end position="132"/>
    </location>
</feature>
<feature type="domain" description="EF-hand" evidence="2">
    <location>
        <begin position="32"/>
        <end position="45"/>
    </location>
</feature>
<evidence type="ECO:0000259" key="2">
    <source>
        <dbReference type="Pfam" id="PF13202"/>
    </source>
</evidence>
<comment type="caution">
    <text evidence="3">The sequence shown here is derived from an EMBL/GenBank/DDBJ whole genome shotgun (WGS) entry which is preliminary data.</text>
</comment>
<feature type="domain" description="EF-hand" evidence="2">
    <location>
        <begin position="95"/>
        <end position="107"/>
    </location>
</feature>
<dbReference type="PANTHER" id="PTHR10827">
    <property type="entry name" value="RETICULOCALBIN"/>
    <property type="match status" value="1"/>
</dbReference>
<organism evidence="3 4">
    <name type="scientific">Asticcacaulis currens</name>
    <dbReference type="NCBI Taxonomy" id="2984210"/>
    <lineage>
        <taxon>Bacteria</taxon>
        <taxon>Pseudomonadati</taxon>
        <taxon>Pseudomonadota</taxon>
        <taxon>Alphaproteobacteria</taxon>
        <taxon>Caulobacterales</taxon>
        <taxon>Caulobacteraceae</taxon>
        <taxon>Asticcacaulis</taxon>
    </lineage>
</organism>
<proteinExistence type="predicted"/>
<dbReference type="InterPro" id="IPR018247">
    <property type="entry name" value="EF_Hand_1_Ca_BS"/>
</dbReference>
<feature type="signal peptide" evidence="1">
    <location>
        <begin position="1"/>
        <end position="22"/>
    </location>
</feature>
<evidence type="ECO:0000256" key="1">
    <source>
        <dbReference type="SAM" id="SignalP"/>
    </source>
</evidence>
<sequence length="132" mass="14319">MHKVVNVGIVVVSLVAASAASAQDIPQAYTYLDRNKDGQITQAEFTLNKPATFKAMDANKDGQVTREEATANYSKSAAPNDPMIEKRVGWVMKCDTNGDGFVTLEEWVNDSIADFKKKDKNADGVITGADFS</sequence>
<protein>
    <recommendedName>
        <fullName evidence="2">EF-hand domain-containing protein</fullName>
    </recommendedName>
</protein>
<dbReference type="Gene3D" id="1.10.238.10">
    <property type="entry name" value="EF-hand"/>
    <property type="match status" value="2"/>
</dbReference>
<dbReference type="EMBL" id="JAQQKW010000002">
    <property type="protein sequence ID" value="MDC7693694.1"/>
    <property type="molecule type" value="Genomic_DNA"/>
</dbReference>
<evidence type="ECO:0000313" key="4">
    <source>
        <dbReference type="Proteomes" id="UP001216595"/>
    </source>
</evidence>
<keyword evidence="4" id="KW-1185">Reference proteome</keyword>
<gene>
    <name evidence="3" type="ORF">PQU94_05295</name>
</gene>
<dbReference type="InterPro" id="IPR011992">
    <property type="entry name" value="EF-hand-dom_pair"/>
</dbReference>
<feature type="domain" description="EF-hand" evidence="2">
    <location>
        <begin position="51"/>
        <end position="68"/>
    </location>
</feature>
<dbReference type="SUPFAM" id="SSF47473">
    <property type="entry name" value="EF-hand"/>
    <property type="match status" value="1"/>
</dbReference>
<evidence type="ECO:0000313" key="3">
    <source>
        <dbReference type="EMBL" id="MDC7693694.1"/>
    </source>
</evidence>
<dbReference type="PROSITE" id="PS00018">
    <property type="entry name" value="EF_HAND_1"/>
    <property type="match status" value="1"/>
</dbReference>
<reference evidence="3 4" key="1">
    <citation type="submission" date="2023-01" db="EMBL/GenBank/DDBJ databases">
        <title>Novel species of the genus Asticcacaulis isolated from rivers.</title>
        <authorList>
            <person name="Lu H."/>
        </authorList>
    </citation>
    <scope>NUCLEOTIDE SEQUENCE [LARGE SCALE GENOMIC DNA]</scope>
    <source>
        <strain evidence="3 4">DXS10W</strain>
    </source>
</reference>
<dbReference type="Pfam" id="PF13202">
    <property type="entry name" value="EF-hand_5"/>
    <property type="match status" value="3"/>
</dbReference>
<dbReference type="RefSeq" id="WP_272740444.1">
    <property type="nucleotide sequence ID" value="NZ_JAQQKW010000002.1"/>
</dbReference>
<dbReference type="Proteomes" id="UP001216595">
    <property type="component" value="Unassembled WGS sequence"/>
</dbReference>
<accession>A0ABT5IBY0</accession>
<dbReference type="InterPro" id="IPR002048">
    <property type="entry name" value="EF_hand_dom"/>
</dbReference>
<dbReference type="PANTHER" id="PTHR10827:SF52">
    <property type="entry name" value="IP16409P"/>
    <property type="match status" value="1"/>
</dbReference>
<name>A0ABT5IBY0_9CAUL</name>
<keyword evidence="1" id="KW-0732">Signal</keyword>